<name>A0A179SAD4_9HYPH</name>
<comment type="caution">
    <text evidence="1">The sequence shown here is derived from an EMBL/GenBank/DDBJ whole genome shotgun (WGS) entry which is preliminary data.</text>
</comment>
<dbReference type="STRING" id="427683.A5481_13425"/>
<dbReference type="Proteomes" id="UP000078316">
    <property type="component" value="Unassembled WGS sequence"/>
</dbReference>
<dbReference type="AlphaFoldDB" id="A0A179SAD4"/>
<sequence>MEVPIGAAVEQPAIGVTILSMSPTMGALGKSSIVRRNGSSSAKPGSSVASIRARAACLTESIHRAFEAAFA</sequence>
<evidence type="ECO:0000313" key="1">
    <source>
        <dbReference type="EMBL" id="OAS24724.1"/>
    </source>
</evidence>
<evidence type="ECO:0000313" key="2">
    <source>
        <dbReference type="Proteomes" id="UP000078316"/>
    </source>
</evidence>
<proteinExistence type="predicted"/>
<dbReference type="RefSeq" id="WP_048434585.1">
    <property type="nucleotide sequence ID" value="NZ_LWHQ01000022.1"/>
</dbReference>
<organism evidence="1 2">
    <name type="scientific">Methylobacterium platani</name>
    <dbReference type="NCBI Taxonomy" id="427683"/>
    <lineage>
        <taxon>Bacteria</taxon>
        <taxon>Pseudomonadati</taxon>
        <taxon>Pseudomonadota</taxon>
        <taxon>Alphaproteobacteria</taxon>
        <taxon>Hyphomicrobiales</taxon>
        <taxon>Methylobacteriaceae</taxon>
        <taxon>Methylobacterium</taxon>
    </lineage>
</organism>
<protein>
    <submittedName>
        <fullName evidence="1">Uncharacterized protein</fullName>
    </submittedName>
</protein>
<reference evidence="1 2" key="1">
    <citation type="submission" date="2016-04" db="EMBL/GenBank/DDBJ databases">
        <authorList>
            <person name="Evans L.H."/>
            <person name="Alamgir A."/>
            <person name="Owens N."/>
            <person name="Weber N.D."/>
            <person name="Virtaneva K."/>
            <person name="Barbian K."/>
            <person name="Babar A."/>
            <person name="Rosenke K."/>
        </authorList>
    </citation>
    <scope>NUCLEOTIDE SEQUENCE [LARGE SCALE GENOMIC DNA]</scope>
    <source>
        <strain evidence="1 2">PMB02</strain>
    </source>
</reference>
<dbReference type="EMBL" id="LWHQ01000022">
    <property type="protein sequence ID" value="OAS24724.1"/>
    <property type="molecule type" value="Genomic_DNA"/>
</dbReference>
<accession>A0A179SAD4</accession>
<gene>
    <name evidence="1" type="ORF">A5481_13425</name>
</gene>